<feature type="chain" id="PRO_5045154649" evidence="1">
    <location>
        <begin position="20"/>
        <end position="427"/>
    </location>
</feature>
<sequence>MKKISLLFTLLCVNINLFAQQKEISLREVTLSLPDTVYKQISRETILKFWKLLDNNELKGDFRKDQEPSYFSPISPYYNCSGSFETAYGGQNINCPFGYFPENELLIFNEEIQIKIFRLYNRTIVGVSSNVSTFTGVQQNLSLFYDYRNNEFLDITNDIFTELNFKNNYPSWFSDYFGKSDKFGILTFSPIKNTLYFSKQDMEWDYVGDSYSESDAALFLLLDSTHVYNGEYFWREYELTEDGFKPLGVLHHRQLAPTFDWQKQIAKRENLTVKDYFSLLTQEQVYKDFPVLESKMDRDKLINTLDAKNGYLEFGKQGQCVLFKDRKRKQDIIAIEQIPSISGYLEFPFLNGFFSFNKERQAWQLEPVFPYKKVFGALCQKIEDNYVEYRLKLPQHGTTIIAYVEDNPDVFVEVQWDGEKFVLPLEK</sequence>
<geneLocation type="plasmid" evidence="2 3">
    <name>pPP2</name>
</geneLocation>
<protein>
    <submittedName>
        <fullName evidence="2">Uncharacterized protein</fullName>
    </submittedName>
</protein>
<keyword evidence="1" id="KW-0732">Signal</keyword>
<name>A0ABN6LE13_9BACT</name>
<accession>A0ABN6LE13</accession>
<keyword evidence="2" id="KW-0614">Plasmid</keyword>
<gene>
    <name evidence="2" type="ORF">PEPS_35620</name>
</gene>
<evidence type="ECO:0000256" key="1">
    <source>
        <dbReference type="SAM" id="SignalP"/>
    </source>
</evidence>
<proteinExistence type="predicted"/>
<dbReference type="EMBL" id="AP025294">
    <property type="protein sequence ID" value="BDD01282.1"/>
    <property type="molecule type" value="Genomic_DNA"/>
</dbReference>
<reference evidence="2 3" key="1">
    <citation type="submission" date="2021-12" db="EMBL/GenBank/DDBJ databases">
        <title>Genome sequencing of bacteria with rrn-lacking chromosome and rrn-plasmid.</title>
        <authorList>
            <person name="Anda M."/>
            <person name="Iwasaki W."/>
        </authorList>
    </citation>
    <scope>NUCLEOTIDE SEQUENCE [LARGE SCALE GENOMIC DNA]</scope>
    <source>
        <strain evidence="2 3">NBRC 101262</strain>
        <plasmid evidence="2 3">pPP2</plasmid>
    </source>
</reference>
<feature type="signal peptide" evidence="1">
    <location>
        <begin position="1"/>
        <end position="19"/>
    </location>
</feature>
<keyword evidence="3" id="KW-1185">Reference proteome</keyword>
<dbReference type="RefSeq" id="WP_338398851.1">
    <property type="nucleotide sequence ID" value="NZ_AP025294.1"/>
</dbReference>
<dbReference type="Proteomes" id="UP001354989">
    <property type="component" value="Plasmid pPP2"/>
</dbReference>
<evidence type="ECO:0000313" key="2">
    <source>
        <dbReference type="EMBL" id="BDD01282.1"/>
    </source>
</evidence>
<organism evidence="2 3">
    <name type="scientific">Persicobacter psychrovividus</name>
    <dbReference type="NCBI Taxonomy" id="387638"/>
    <lineage>
        <taxon>Bacteria</taxon>
        <taxon>Pseudomonadati</taxon>
        <taxon>Bacteroidota</taxon>
        <taxon>Cytophagia</taxon>
        <taxon>Cytophagales</taxon>
        <taxon>Persicobacteraceae</taxon>
        <taxon>Persicobacter</taxon>
    </lineage>
</organism>
<evidence type="ECO:0000313" key="3">
    <source>
        <dbReference type="Proteomes" id="UP001354989"/>
    </source>
</evidence>